<gene>
    <name evidence="1" type="ORF">EVA_09013</name>
</gene>
<proteinExistence type="predicted"/>
<organism evidence="1">
    <name type="scientific">gut metagenome</name>
    <dbReference type="NCBI Taxonomy" id="749906"/>
    <lineage>
        <taxon>unclassified sequences</taxon>
        <taxon>metagenomes</taxon>
        <taxon>organismal metagenomes</taxon>
    </lineage>
</organism>
<dbReference type="EMBL" id="AMCI01002378">
    <property type="protein sequence ID" value="EJX02882.1"/>
    <property type="molecule type" value="Genomic_DNA"/>
</dbReference>
<comment type="caution">
    <text evidence="1">The sequence shown here is derived from an EMBL/GenBank/DDBJ whole genome shotgun (WGS) entry which is preliminary data.</text>
</comment>
<dbReference type="AlphaFoldDB" id="J9G6K6"/>
<evidence type="ECO:0000313" key="1">
    <source>
        <dbReference type="EMBL" id="EJX02882.1"/>
    </source>
</evidence>
<reference evidence="1" key="1">
    <citation type="journal article" date="2012" name="PLoS ONE">
        <title>Gene sets for utilization of primary and secondary nutrition supplies in the distal gut of endangered iberian lynx.</title>
        <authorList>
            <person name="Alcaide M."/>
            <person name="Messina E."/>
            <person name="Richter M."/>
            <person name="Bargiela R."/>
            <person name="Peplies J."/>
            <person name="Huws S.A."/>
            <person name="Newbold C.J."/>
            <person name="Golyshin P.N."/>
            <person name="Simon M.A."/>
            <person name="Lopez G."/>
            <person name="Yakimov M.M."/>
            <person name="Ferrer M."/>
        </authorList>
    </citation>
    <scope>NUCLEOTIDE SEQUENCE</scope>
</reference>
<accession>J9G6K6</accession>
<name>J9G6K6_9ZZZZ</name>
<keyword evidence="1" id="KW-0449">Lipoprotein</keyword>
<dbReference type="Pfam" id="PF14125">
    <property type="entry name" value="DUF4292"/>
    <property type="match status" value="1"/>
</dbReference>
<protein>
    <submittedName>
        <fullName evidence="1">Lipoprotein</fullName>
    </submittedName>
</protein>
<sequence>MKHFLILLLACLTLASCKSSRKAERTNYPVHHTDKSKTTDLTASAHTALAYASRVERGKLPTQWVTASAKVQVTGVGKKLSVNGSLRMKRDDVVRLSLRFLGMEVGIMEFTPTDVLIVDRLNKQYVRATYNEVSFLRQAGLDFYSLQALFWNELFVPGTRQLQDNLERFHLTENNGTSVLTLTDTPKLAYAFYTQTSTAHIETLTVKGKQTTDRGEFRWKYDQFQAFNGRSFPTLMQMEVTGTGKSDLGLTLLLSNLKNNDGWNTRTTVSSKYTRRQVDEVLKGLKL</sequence>
<dbReference type="PROSITE" id="PS51257">
    <property type="entry name" value="PROKAR_LIPOPROTEIN"/>
    <property type="match status" value="1"/>
</dbReference>
<dbReference type="InterPro" id="IPR025634">
    <property type="entry name" value="DUF4292"/>
</dbReference>